<dbReference type="PANTHER" id="PTHR33202">
    <property type="entry name" value="ZINC UPTAKE REGULATION PROTEIN"/>
    <property type="match status" value="1"/>
</dbReference>
<comment type="similarity">
    <text evidence="1">Belongs to the Fur family.</text>
</comment>
<dbReference type="GO" id="GO:0045892">
    <property type="term" value="P:negative regulation of DNA-templated transcription"/>
    <property type="evidence" value="ECO:0007669"/>
    <property type="project" value="TreeGrafter"/>
</dbReference>
<reference evidence="8" key="1">
    <citation type="submission" date="2020-11" db="EMBL/GenBank/DDBJ databases">
        <title>Azospira restricta DSM 18626 genome sequence.</title>
        <authorList>
            <person name="Moe W.M."/>
        </authorList>
    </citation>
    <scope>NUCLEOTIDE SEQUENCE</scope>
    <source>
        <strain evidence="8">DSM 18626</strain>
    </source>
</reference>
<keyword evidence="7" id="KW-0479">Metal-binding</keyword>
<keyword evidence="2" id="KW-0678">Repressor</keyword>
<keyword evidence="3 7" id="KW-0862">Zinc</keyword>
<dbReference type="GO" id="GO:0008270">
    <property type="term" value="F:zinc ion binding"/>
    <property type="evidence" value="ECO:0007669"/>
    <property type="project" value="TreeGrafter"/>
</dbReference>
<dbReference type="Pfam" id="PF01475">
    <property type="entry name" value="FUR"/>
    <property type="match status" value="1"/>
</dbReference>
<feature type="binding site" evidence="7">
    <location>
        <position position="103"/>
    </location>
    <ligand>
        <name>Zn(2+)</name>
        <dbReference type="ChEBI" id="CHEBI:29105"/>
    </ligand>
</feature>
<proteinExistence type="inferred from homology"/>
<evidence type="ECO:0000256" key="5">
    <source>
        <dbReference type="ARBA" id="ARBA00023125"/>
    </source>
</evidence>
<evidence type="ECO:0000313" key="9">
    <source>
        <dbReference type="Proteomes" id="UP000663444"/>
    </source>
</evidence>
<dbReference type="Gene3D" id="1.10.10.10">
    <property type="entry name" value="Winged helix-like DNA-binding domain superfamily/Winged helix DNA-binding domain"/>
    <property type="match status" value="1"/>
</dbReference>
<dbReference type="InterPro" id="IPR036388">
    <property type="entry name" value="WH-like_DNA-bd_sf"/>
</dbReference>
<dbReference type="PANTHER" id="PTHR33202:SF7">
    <property type="entry name" value="FERRIC UPTAKE REGULATION PROTEIN"/>
    <property type="match status" value="1"/>
</dbReference>
<evidence type="ECO:0000256" key="7">
    <source>
        <dbReference type="PIRSR" id="PIRSR602481-1"/>
    </source>
</evidence>
<dbReference type="GO" id="GO:0003700">
    <property type="term" value="F:DNA-binding transcription factor activity"/>
    <property type="evidence" value="ECO:0007669"/>
    <property type="project" value="InterPro"/>
</dbReference>
<dbReference type="Proteomes" id="UP000663444">
    <property type="component" value="Chromosome"/>
</dbReference>
<dbReference type="GO" id="GO:1900376">
    <property type="term" value="P:regulation of secondary metabolite biosynthetic process"/>
    <property type="evidence" value="ECO:0007669"/>
    <property type="project" value="TreeGrafter"/>
</dbReference>
<feature type="binding site" evidence="7">
    <location>
        <position position="142"/>
    </location>
    <ligand>
        <name>Zn(2+)</name>
        <dbReference type="ChEBI" id="CHEBI:29105"/>
    </ligand>
</feature>
<feature type="binding site" evidence="7">
    <location>
        <position position="106"/>
    </location>
    <ligand>
        <name>Zn(2+)</name>
        <dbReference type="ChEBI" id="CHEBI:29105"/>
    </ligand>
</feature>
<dbReference type="RefSeq" id="WP_203388354.1">
    <property type="nucleotide sequence ID" value="NZ_CP064781.1"/>
</dbReference>
<accession>A0A974SQY2</accession>
<dbReference type="EMBL" id="CP064781">
    <property type="protein sequence ID" value="QRJ64826.1"/>
    <property type="molecule type" value="Genomic_DNA"/>
</dbReference>
<organism evidence="8 9">
    <name type="scientific">Azospira restricta</name>
    <dbReference type="NCBI Taxonomy" id="404405"/>
    <lineage>
        <taxon>Bacteria</taxon>
        <taxon>Pseudomonadati</taxon>
        <taxon>Pseudomonadota</taxon>
        <taxon>Betaproteobacteria</taxon>
        <taxon>Rhodocyclales</taxon>
        <taxon>Rhodocyclaceae</taxon>
        <taxon>Azospira</taxon>
    </lineage>
</organism>
<keyword evidence="9" id="KW-1185">Reference proteome</keyword>
<protein>
    <submittedName>
        <fullName evidence="8">Transcriptional repressor</fullName>
    </submittedName>
</protein>
<sequence length="147" mass="15727">MPENPSAPAPSDALAERIRATGARATPARIRVLELLTAAPTPLSHQDIEGALGSASLDRVTLYRVLDWLVESGLAVKRADERRVWRFALAAGGTHHGHVHFRCETCGRVFCLDAPAPRPPKLPGGFTLARAELDLSGRCAECNAGNV</sequence>
<dbReference type="AlphaFoldDB" id="A0A974SQY2"/>
<keyword evidence="4" id="KW-0805">Transcription regulation</keyword>
<dbReference type="KEGG" id="ares:IWH25_05630"/>
<dbReference type="InterPro" id="IPR043135">
    <property type="entry name" value="Fur_C"/>
</dbReference>
<evidence type="ECO:0000256" key="4">
    <source>
        <dbReference type="ARBA" id="ARBA00023015"/>
    </source>
</evidence>
<dbReference type="InterPro" id="IPR002481">
    <property type="entry name" value="FUR"/>
</dbReference>
<evidence type="ECO:0000313" key="8">
    <source>
        <dbReference type="EMBL" id="QRJ64826.1"/>
    </source>
</evidence>
<evidence type="ECO:0000256" key="1">
    <source>
        <dbReference type="ARBA" id="ARBA00007957"/>
    </source>
</evidence>
<feature type="binding site" evidence="7">
    <location>
        <position position="139"/>
    </location>
    <ligand>
        <name>Zn(2+)</name>
        <dbReference type="ChEBI" id="CHEBI:29105"/>
    </ligand>
</feature>
<evidence type="ECO:0000256" key="2">
    <source>
        <dbReference type="ARBA" id="ARBA00022491"/>
    </source>
</evidence>
<dbReference type="GO" id="GO:0000976">
    <property type="term" value="F:transcription cis-regulatory region binding"/>
    <property type="evidence" value="ECO:0007669"/>
    <property type="project" value="TreeGrafter"/>
</dbReference>
<comment type="cofactor">
    <cofactor evidence="7">
        <name>Zn(2+)</name>
        <dbReference type="ChEBI" id="CHEBI:29105"/>
    </cofactor>
    <text evidence="7">Binds 1 zinc ion per subunit.</text>
</comment>
<dbReference type="SUPFAM" id="SSF46785">
    <property type="entry name" value="Winged helix' DNA-binding domain"/>
    <property type="match status" value="1"/>
</dbReference>
<evidence type="ECO:0000256" key="6">
    <source>
        <dbReference type="ARBA" id="ARBA00023163"/>
    </source>
</evidence>
<name>A0A974SQY2_9RHOO</name>
<gene>
    <name evidence="8" type="ORF">IWH25_05630</name>
</gene>
<keyword evidence="6" id="KW-0804">Transcription</keyword>
<keyword evidence="5" id="KW-0238">DNA-binding</keyword>
<dbReference type="InterPro" id="IPR036390">
    <property type="entry name" value="WH_DNA-bd_sf"/>
</dbReference>
<dbReference type="Gene3D" id="3.30.1490.190">
    <property type="match status" value="1"/>
</dbReference>
<evidence type="ECO:0000256" key="3">
    <source>
        <dbReference type="ARBA" id="ARBA00022833"/>
    </source>
</evidence>